<dbReference type="STRING" id="1095630.A0A2J6TRC7"/>
<gene>
    <name evidence="2" type="ORF">K444DRAFT_183066</name>
</gene>
<dbReference type="RefSeq" id="XP_024742481.1">
    <property type="nucleotide sequence ID" value="XM_024870836.1"/>
</dbReference>
<dbReference type="InParanoid" id="A0A2J6TRC7"/>
<protein>
    <submittedName>
        <fullName evidence="2">Uncharacterized protein</fullName>
    </submittedName>
</protein>
<dbReference type="Proteomes" id="UP000235371">
    <property type="component" value="Unassembled WGS sequence"/>
</dbReference>
<reference evidence="2 3" key="1">
    <citation type="submission" date="2016-04" db="EMBL/GenBank/DDBJ databases">
        <title>A degradative enzymes factory behind the ericoid mycorrhizal symbiosis.</title>
        <authorList>
            <consortium name="DOE Joint Genome Institute"/>
            <person name="Martino E."/>
            <person name="Morin E."/>
            <person name="Grelet G."/>
            <person name="Kuo A."/>
            <person name="Kohler A."/>
            <person name="Daghino S."/>
            <person name="Barry K."/>
            <person name="Choi C."/>
            <person name="Cichocki N."/>
            <person name="Clum A."/>
            <person name="Copeland A."/>
            <person name="Hainaut M."/>
            <person name="Haridas S."/>
            <person name="Labutti K."/>
            <person name="Lindquist E."/>
            <person name="Lipzen A."/>
            <person name="Khouja H.-R."/>
            <person name="Murat C."/>
            <person name="Ohm R."/>
            <person name="Olson A."/>
            <person name="Spatafora J."/>
            <person name="Veneault-Fourrey C."/>
            <person name="Henrissat B."/>
            <person name="Grigoriev I."/>
            <person name="Martin F."/>
            <person name="Perotto S."/>
        </authorList>
    </citation>
    <scope>NUCLEOTIDE SEQUENCE [LARGE SCALE GENOMIC DNA]</scope>
    <source>
        <strain evidence="2 3">E</strain>
    </source>
</reference>
<evidence type="ECO:0000313" key="2">
    <source>
        <dbReference type="EMBL" id="PMD65577.1"/>
    </source>
</evidence>
<dbReference type="GeneID" id="36578918"/>
<dbReference type="AlphaFoldDB" id="A0A2J6TRC7"/>
<keyword evidence="3" id="KW-1185">Reference proteome</keyword>
<evidence type="ECO:0000256" key="1">
    <source>
        <dbReference type="SAM" id="MobiDB-lite"/>
    </source>
</evidence>
<feature type="compositionally biased region" description="Low complexity" evidence="1">
    <location>
        <begin position="136"/>
        <end position="165"/>
    </location>
</feature>
<feature type="region of interest" description="Disordered" evidence="1">
    <location>
        <begin position="126"/>
        <end position="165"/>
    </location>
</feature>
<proteinExistence type="predicted"/>
<name>A0A2J6TRC7_9HELO</name>
<accession>A0A2J6TRC7</accession>
<sequence length="283" mass="29276">MSNGCCEKQLETCSGTGCYATGATCCTSYACPGSDNCLLGKCCPKNSQTCRGTGCWKSGAVCCTGSSASVCSSGEECCPTGCMPADDGNTCCGQKYCTAGEFCCAGQTRCCPDEWECCGDTCCSPGSECSEGTCVSTTTSTTKSRSKSSSQSKTQSTPKLPTSSSAAVSTTKSCVTASPSPTGAAIKNLPVIEFIYIDTEFESFGDIVKSMCLGMNNRNVVGNQDILTYAGSKDPCYKDRRGEVKCGGCCSNLLKDSGPFKGFPTSCVTAWTSCGSGMWVCFV</sequence>
<dbReference type="OrthoDB" id="3598167at2759"/>
<organism evidence="2 3">
    <name type="scientific">Hyaloscypha bicolor E</name>
    <dbReference type="NCBI Taxonomy" id="1095630"/>
    <lineage>
        <taxon>Eukaryota</taxon>
        <taxon>Fungi</taxon>
        <taxon>Dikarya</taxon>
        <taxon>Ascomycota</taxon>
        <taxon>Pezizomycotina</taxon>
        <taxon>Leotiomycetes</taxon>
        <taxon>Helotiales</taxon>
        <taxon>Hyaloscyphaceae</taxon>
        <taxon>Hyaloscypha</taxon>
        <taxon>Hyaloscypha bicolor</taxon>
    </lineage>
</organism>
<dbReference type="EMBL" id="KZ613746">
    <property type="protein sequence ID" value="PMD65577.1"/>
    <property type="molecule type" value="Genomic_DNA"/>
</dbReference>
<evidence type="ECO:0000313" key="3">
    <source>
        <dbReference type="Proteomes" id="UP000235371"/>
    </source>
</evidence>